<comment type="subcellular location">
    <subcellularLocation>
        <location evidence="1">Membrane</location>
        <topology evidence="1">Single-pass type I membrane protein</topology>
    </subcellularLocation>
</comment>
<dbReference type="CDD" id="cd00063">
    <property type="entry name" value="FN3"/>
    <property type="match status" value="1"/>
</dbReference>
<evidence type="ECO:0000313" key="13">
    <source>
        <dbReference type="Proteomes" id="UP000076502"/>
    </source>
</evidence>
<dbReference type="InterPro" id="IPR036116">
    <property type="entry name" value="FN3_sf"/>
</dbReference>
<feature type="domain" description="Fibronectin type-III" evidence="10">
    <location>
        <begin position="108"/>
        <end position="210"/>
    </location>
</feature>
<dbReference type="Gene3D" id="1.10.510.10">
    <property type="entry name" value="Transferase(Phosphotransferase) domain 1"/>
    <property type="match status" value="1"/>
</dbReference>
<dbReference type="EMBL" id="KQ434879">
    <property type="protein sequence ID" value="KZC09944.1"/>
    <property type="molecule type" value="Genomic_DNA"/>
</dbReference>
<evidence type="ECO:0000256" key="1">
    <source>
        <dbReference type="ARBA" id="ARBA00004479"/>
    </source>
</evidence>
<dbReference type="Gene3D" id="3.30.200.20">
    <property type="entry name" value="Phosphorylase Kinase, domain 1"/>
    <property type="match status" value="1"/>
</dbReference>
<dbReference type="SUPFAM" id="SSF56112">
    <property type="entry name" value="Protein kinase-like (PK-like)"/>
    <property type="match status" value="1"/>
</dbReference>
<evidence type="ECO:0000256" key="4">
    <source>
        <dbReference type="ARBA" id="ARBA00022989"/>
    </source>
</evidence>
<dbReference type="OMA" id="WIYELAS"/>
<keyword evidence="12" id="KW-0808">Transferase</keyword>
<keyword evidence="3 8" id="KW-0732">Signal</keyword>
<dbReference type="GO" id="GO:0005524">
    <property type="term" value="F:ATP binding"/>
    <property type="evidence" value="ECO:0007669"/>
    <property type="project" value="InterPro"/>
</dbReference>
<dbReference type="OrthoDB" id="9943809at2759"/>
<dbReference type="SMART" id="SM00321">
    <property type="entry name" value="WSC"/>
    <property type="match status" value="1"/>
</dbReference>
<dbReference type="AlphaFoldDB" id="A0A154PET0"/>
<dbReference type="Pfam" id="PF00041">
    <property type="entry name" value="fn3"/>
    <property type="match status" value="1"/>
</dbReference>
<dbReference type="Pfam" id="PF07714">
    <property type="entry name" value="PK_Tyr_Ser-Thr"/>
    <property type="match status" value="1"/>
</dbReference>
<evidence type="ECO:0000259" key="10">
    <source>
        <dbReference type="PROSITE" id="PS50853"/>
    </source>
</evidence>
<dbReference type="Proteomes" id="UP000076502">
    <property type="component" value="Unassembled WGS sequence"/>
</dbReference>
<evidence type="ECO:0000259" key="11">
    <source>
        <dbReference type="PROSITE" id="PS51212"/>
    </source>
</evidence>
<feature type="domain" description="WSC" evidence="11">
    <location>
        <begin position="16"/>
        <end position="105"/>
    </location>
</feature>
<reference evidence="12 13" key="1">
    <citation type="submission" date="2015-07" db="EMBL/GenBank/DDBJ databases">
        <title>The genome of Dufourea novaeangliae.</title>
        <authorList>
            <person name="Pan H."/>
            <person name="Kapheim K."/>
        </authorList>
    </citation>
    <scope>NUCLEOTIDE SEQUENCE [LARGE SCALE GENOMIC DNA]</scope>
    <source>
        <strain evidence="12">0120121106</strain>
        <tissue evidence="12">Whole body</tissue>
    </source>
</reference>
<evidence type="ECO:0000256" key="5">
    <source>
        <dbReference type="ARBA" id="ARBA00023136"/>
    </source>
</evidence>
<evidence type="ECO:0000256" key="2">
    <source>
        <dbReference type="ARBA" id="ARBA00022692"/>
    </source>
</evidence>
<evidence type="ECO:0000256" key="3">
    <source>
        <dbReference type="ARBA" id="ARBA00022729"/>
    </source>
</evidence>
<dbReference type="GO" id="GO:0004714">
    <property type="term" value="F:transmembrane receptor protein tyrosine kinase activity"/>
    <property type="evidence" value="ECO:0007669"/>
    <property type="project" value="TreeGrafter"/>
</dbReference>
<dbReference type="PANTHER" id="PTHR24416:SF620">
    <property type="entry name" value="TYROSINE-PROTEIN KINASE RECEPTOR TORSO"/>
    <property type="match status" value="1"/>
</dbReference>
<dbReference type="Pfam" id="PF23144">
    <property type="entry name" value="Fn3_PTPRU"/>
    <property type="match status" value="1"/>
</dbReference>
<keyword evidence="5 7" id="KW-0472">Membrane</keyword>
<dbReference type="InterPro" id="IPR057598">
    <property type="entry name" value="Fn3_PTPRU"/>
</dbReference>
<dbReference type="Gene3D" id="2.60.40.10">
    <property type="entry name" value="Immunoglobulins"/>
    <property type="match status" value="1"/>
</dbReference>
<name>A0A154PET0_DUFNO</name>
<dbReference type="PROSITE" id="PS50853">
    <property type="entry name" value="FN3"/>
    <property type="match status" value="1"/>
</dbReference>
<evidence type="ECO:0000256" key="6">
    <source>
        <dbReference type="ARBA" id="ARBA00023180"/>
    </source>
</evidence>
<dbReference type="GO" id="GO:0007169">
    <property type="term" value="P:cell surface receptor protein tyrosine kinase signaling pathway"/>
    <property type="evidence" value="ECO:0007669"/>
    <property type="project" value="TreeGrafter"/>
</dbReference>
<dbReference type="InterPro" id="IPR002889">
    <property type="entry name" value="WSC_carb-bd"/>
</dbReference>
<dbReference type="Pfam" id="PF01822">
    <property type="entry name" value="WSC"/>
    <property type="match status" value="1"/>
</dbReference>
<gene>
    <name evidence="12" type="ORF">WN55_00981</name>
</gene>
<keyword evidence="2 7" id="KW-0812">Transmembrane</keyword>
<sequence>MILLLLIFYLRTHVLSQKYEGCFRSSVLDPDLPTLILNRASIPAECIKECRSRYYMFAGLMNGQQCFCGSNYGRKGISTSCTLPCTADPNNYCGSQEAMSIYSTGQKGPSPPRGAQIIHSRSTGLEITWEPPNISNGNIILYTLRAVVIETHASDLLPVVESQVQGGSSNNTILQGLQPGTKYNVSIVATNTQGNSEPAYISGWTLIAPPNKPNIPKVIEQTSTTITVLLSEGSSEYGPVNAYQVFVVQPSIIPPSGPSVTYYNYEKSMELGLGYYITGEFESSEFYKFKKFTVGDGKMIGGYYNAPLNSQMTPRIGLAAISRFQREVQFAYSDSVTNMKSYGINQSNEMDAITIVLCVAIGILGALLIASVVLYFALRRRHEKFRMTKLPEQQELTLQGPLYEVDNLAYIPEDVPERINHYQELKNKVWTIPQNALTINDTIIRRGRFGTVHTGTIEKDGKSFTVAVHNIADRLLKASDKRSMLRELDICIRASPMKYLADLVGTCETQDTLYVVLEMPTQTLKSQLLAARSGNIFPVNQILLIGSMVASALQHLENCKIVHDHLCARSIGICNDWTPKLTGHGISKYALEDLKYTRWTAVECFGNRKKHISGVIWAFGVLLWEMLSMGGTPYSNLTLDSEVEEAVERGIRLPQLLDTPDPLYEVMLSCWHTDSQERPTFAELTRLDTLSICPITAITESYVPELELN</sequence>
<evidence type="ECO:0000313" key="12">
    <source>
        <dbReference type="EMBL" id="KZC09944.1"/>
    </source>
</evidence>
<dbReference type="InterPro" id="IPR011009">
    <property type="entry name" value="Kinase-like_dom_sf"/>
</dbReference>
<proteinExistence type="predicted"/>
<dbReference type="PROSITE" id="PS50011">
    <property type="entry name" value="PROTEIN_KINASE_DOM"/>
    <property type="match status" value="1"/>
</dbReference>
<protein>
    <submittedName>
        <fullName evidence="12">Putative tyrosine-protein kinase Wsck</fullName>
    </submittedName>
</protein>
<dbReference type="STRING" id="178035.A0A154PET0"/>
<evidence type="ECO:0000256" key="7">
    <source>
        <dbReference type="SAM" id="Phobius"/>
    </source>
</evidence>
<organism evidence="12 13">
    <name type="scientific">Dufourea novaeangliae</name>
    <name type="common">Sweat bee</name>
    <dbReference type="NCBI Taxonomy" id="178035"/>
    <lineage>
        <taxon>Eukaryota</taxon>
        <taxon>Metazoa</taxon>
        <taxon>Ecdysozoa</taxon>
        <taxon>Arthropoda</taxon>
        <taxon>Hexapoda</taxon>
        <taxon>Insecta</taxon>
        <taxon>Pterygota</taxon>
        <taxon>Neoptera</taxon>
        <taxon>Endopterygota</taxon>
        <taxon>Hymenoptera</taxon>
        <taxon>Apocrita</taxon>
        <taxon>Aculeata</taxon>
        <taxon>Apoidea</taxon>
        <taxon>Anthophila</taxon>
        <taxon>Halictidae</taxon>
        <taxon>Rophitinae</taxon>
        <taxon>Dufourea</taxon>
    </lineage>
</organism>
<dbReference type="GO" id="GO:0043235">
    <property type="term" value="C:receptor complex"/>
    <property type="evidence" value="ECO:0007669"/>
    <property type="project" value="TreeGrafter"/>
</dbReference>
<evidence type="ECO:0000256" key="8">
    <source>
        <dbReference type="SAM" id="SignalP"/>
    </source>
</evidence>
<dbReference type="SMART" id="SM00060">
    <property type="entry name" value="FN3"/>
    <property type="match status" value="1"/>
</dbReference>
<dbReference type="InterPro" id="IPR050122">
    <property type="entry name" value="RTK"/>
</dbReference>
<dbReference type="GO" id="GO:0005886">
    <property type="term" value="C:plasma membrane"/>
    <property type="evidence" value="ECO:0007669"/>
    <property type="project" value="TreeGrafter"/>
</dbReference>
<keyword evidence="13" id="KW-1185">Reference proteome</keyword>
<dbReference type="InterPro" id="IPR003961">
    <property type="entry name" value="FN3_dom"/>
</dbReference>
<keyword evidence="6" id="KW-0325">Glycoprotein</keyword>
<feature type="domain" description="Protein kinase" evidence="9">
    <location>
        <begin position="438"/>
        <end position="690"/>
    </location>
</feature>
<dbReference type="PANTHER" id="PTHR24416">
    <property type="entry name" value="TYROSINE-PROTEIN KINASE RECEPTOR"/>
    <property type="match status" value="1"/>
</dbReference>
<feature type="transmembrane region" description="Helical" evidence="7">
    <location>
        <begin position="352"/>
        <end position="378"/>
    </location>
</feature>
<dbReference type="SUPFAM" id="SSF49265">
    <property type="entry name" value="Fibronectin type III"/>
    <property type="match status" value="1"/>
</dbReference>
<feature type="signal peptide" evidence="8">
    <location>
        <begin position="1"/>
        <end position="16"/>
    </location>
</feature>
<accession>A0A154PET0</accession>
<feature type="chain" id="PRO_5007599523" evidence="8">
    <location>
        <begin position="17"/>
        <end position="709"/>
    </location>
</feature>
<dbReference type="InterPro" id="IPR000719">
    <property type="entry name" value="Prot_kinase_dom"/>
</dbReference>
<dbReference type="InterPro" id="IPR013783">
    <property type="entry name" value="Ig-like_fold"/>
</dbReference>
<keyword evidence="12" id="KW-0418">Kinase</keyword>
<dbReference type="PROSITE" id="PS51212">
    <property type="entry name" value="WSC"/>
    <property type="match status" value="1"/>
</dbReference>
<keyword evidence="4 7" id="KW-1133">Transmembrane helix</keyword>
<evidence type="ECO:0000259" key="9">
    <source>
        <dbReference type="PROSITE" id="PS50011"/>
    </source>
</evidence>
<dbReference type="InterPro" id="IPR001245">
    <property type="entry name" value="Ser-Thr/Tyr_kinase_cat_dom"/>
</dbReference>